<accession>A0A3G4ZRA4</accession>
<name>A0A3G4ZRA4_9VIRU</name>
<evidence type="ECO:0000256" key="1">
    <source>
        <dbReference type="SAM" id="Phobius"/>
    </source>
</evidence>
<protein>
    <submittedName>
        <fullName evidence="2">Uncharacterized protein</fullName>
    </submittedName>
</protein>
<keyword evidence="1" id="KW-0812">Transmembrane</keyword>
<sequence>MSSNLENSNAPEPDIKERIVRVLIFMIFVFLLIKYIVGVPSLTDQINIVLVSTVSLMFVNTFYPVVVTK</sequence>
<organism evidence="2">
    <name type="scientific">Dasosvirus sp</name>
    <dbReference type="NCBI Taxonomy" id="2487764"/>
    <lineage>
        <taxon>Viruses</taxon>
        <taxon>Varidnaviria</taxon>
        <taxon>Bamfordvirae</taxon>
        <taxon>Nucleocytoviricota</taxon>
        <taxon>Megaviricetes</taxon>
        <taxon>Imitervirales</taxon>
        <taxon>Mimiviridae</taxon>
        <taxon>Klosneuvirinae</taxon>
    </lineage>
</organism>
<dbReference type="EMBL" id="MK072043">
    <property type="protein sequence ID" value="AYV77436.1"/>
    <property type="molecule type" value="Genomic_DNA"/>
</dbReference>
<gene>
    <name evidence="2" type="ORF">Dasosvirus2_32</name>
</gene>
<feature type="transmembrane region" description="Helical" evidence="1">
    <location>
        <begin position="46"/>
        <end position="66"/>
    </location>
</feature>
<keyword evidence="1" id="KW-0472">Membrane</keyword>
<proteinExistence type="predicted"/>
<evidence type="ECO:0000313" key="2">
    <source>
        <dbReference type="EMBL" id="AYV77436.1"/>
    </source>
</evidence>
<keyword evidence="1" id="KW-1133">Transmembrane helix</keyword>
<feature type="transmembrane region" description="Helical" evidence="1">
    <location>
        <begin position="20"/>
        <end position="40"/>
    </location>
</feature>
<reference evidence="2" key="1">
    <citation type="submission" date="2018-10" db="EMBL/GenBank/DDBJ databases">
        <title>Hidden diversity of soil giant viruses.</title>
        <authorList>
            <person name="Schulz F."/>
            <person name="Alteio L."/>
            <person name="Goudeau D."/>
            <person name="Ryan E.M."/>
            <person name="Malmstrom R.R."/>
            <person name="Blanchard J."/>
            <person name="Woyke T."/>
        </authorList>
    </citation>
    <scope>NUCLEOTIDE SEQUENCE</scope>
    <source>
        <strain evidence="2">DSV1</strain>
    </source>
</reference>